<evidence type="ECO:0000313" key="1">
    <source>
        <dbReference type="EMBL" id="CEG36433.1"/>
    </source>
</evidence>
<accession>A0A0P1A739</accession>
<evidence type="ECO:0000313" key="2">
    <source>
        <dbReference type="Proteomes" id="UP000054928"/>
    </source>
</evidence>
<keyword evidence="2" id="KW-1185">Reference proteome</keyword>
<dbReference type="AlphaFoldDB" id="A0A0P1A739"/>
<organism evidence="1 2">
    <name type="scientific">Plasmopara halstedii</name>
    <name type="common">Downy mildew of sunflower</name>
    <dbReference type="NCBI Taxonomy" id="4781"/>
    <lineage>
        <taxon>Eukaryota</taxon>
        <taxon>Sar</taxon>
        <taxon>Stramenopiles</taxon>
        <taxon>Oomycota</taxon>
        <taxon>Peronosporomycetes</taxon>
        <taxon>Peronosporales</taxon>
        <taxon>Peronosporaceae</taxon>
        <taxon>Plasmopara</taxon>
    </lineage>
</organism>
<dbReference type="RefSeq" id="XP_024572802.1">
    <property type="nucleotide sequence ID" value="XM_024720756.1"/>
</dbReference>
<name>A0A0P1A739_PLAHL</name>
<proteinExistence type="predicted"/>
<dbReference type="EMBL" id="CCYD01000206">
    <property type="protein sequence ID" value="CEG36433.1"/>
    <property type="molecule type" value="Genomic_DNA"/>
</dbReference>
<protein>
    <submittedName>
        <fullName evidence="1">Uncharacterized protein</fullName>
    </submittedName>
</protein>
<sequence length="70" mass="7874">MGECDVTYGSYISRNAITFNAVASGKLMQIGDRFRAVPYNFIELLQAMVDIEPTPKRLEPLFDCVNLRSS</sequence>
<dbReference type="GeneID" id="36398035"/>
<dbReference type="Proteomes" id="UP000054928">
    <property type="component" value="Unassembled WGS sequence"/>
</dbReference>
<reference evidence="2" key="1">
    <citation type="submission" date="2014-09" db="EMBL/GenBank/DDBJ databases">
        <authorList>
            <person name="Sharma Rahul"/>
            <person name="Thines Marco"/>
        </authorList>
    </citation>
    <scope>NUCLEOTIDE SEQUENCE [LARGE SCALE GENOMIC DNA]</scope>
</reference>